<comment type="caution">
    <text evidence="3">The sequence shown here is derived from an EMBL/GenBank/DDBJ whole genome shotgun (WGS) entry which is preliminary data.</text>
</comment>
<protein>
    <submittedName>
        <fullName evidence="3">Uncharacterized protein</fullName>
    </submittedName>
</protein>
<keyword evidence="2" id="KW-0812">Transmembrane</keyword>
<reference evidence="3" key="1">
    <citation type="submission" date="2022-12" db="EMBL/GenBank/DDBJ databases">
        <title>Genome assemblies of Blomia tropicalis.</title>
        <authorList>
            <person name="Cui Y."/>
        </authorList>
    </citation>
    <scope>NUCLEOTIDE SEQUENCE</scope>
    <source>
        <tissue evidence="3">Adult mites</tissue>
    </source>
</reference>
<dbReference type="AlphaFoldDB" id="A0A9Q0M3S1"/>
<evidence type="ECO:0000256" key="1">
    <source>
        <dbReference type="SAM" id="Coils"/>
    </source>
</evidence>
<sequence length="296" mass="33266">MPTQNARIKTFHCNSLICLAYLFAIIANVLIVHGLYLAYENRNRSYLFLPLLGVLLIFFGAYLYRSGTLQALSGNVRTMIRNNAKRRGQSYESELSLNMLPQSFPNISTNQIGSMTRTRLVNTNHQDYVILPISHNNSVQDDVPLERVQVELNTDSTNGTSNVIASCTQLENESHELNSEQLQLVETVERFNQSLEEAEETVTEINSEGLIQQIWSELNLSDSTNGEDIENQLSNEIIEIEPVNMSNHQSQPALIQLDSSIESISIGSETSTSDNYAPPSYEEVIELEPSSTYRTL</sequence>
<name>A0A9Q0M3S1_BLOTA</name>
<keyword evidence="4" id="KW-1185">Reference proteome</keyword>
<feature type="transmembrane region" description="Helical" evidence="2">
    <location>
        <begin position="16"/>
        <end position="39"/>
    </location>
</feature>
<organism evidence="3 4">
    <name type="scientific">Blomia tropicalis</name>
    <name type="common">Mite</name>
    <dbReference type="NCBI Taxonomy" id="40697"/>
    <lineage>
        <taxon>Eukaryota</taxon>
        <taxon>Metazoa</taxon>
        <taxon>Ecdysozoa</taxon>
        <taxon>Arthropoda</taxon>
        <taxon>Chelicerata</taxon>
        <taxon>Arachnida</taxon>
        <taxon>Acari</taxon>
        <taxon>Acariformes</taxon>
        <taxon>Sarcoptiformes</taxon>
        <taxon>Astigmata</taxon>
        <taxon>Glycyphagoidea</taxon>
        <taxon>Echimyopodidae</taxon>
        <taxon>Blomia</taxon>
    </lineage>
</organism>
<evidence type="ECO:0000313" key="4">
    <source>
        <dbReference type="Proteomes" id="UP001142055"/>
    </source>
</evidence>
<keyword evidence="2" id="KW-1133">Transmembrane helix</keyword>
<evidence type="ECO:0000313" key="3">
    <source>
        <dbReference type="EMBL" id="KAJ6216947.1"/>
    </source>
</evidence>
<dbReference type="Proteomes" id="UP001142055">
    <property type="component" value="Chromosome 3"/>
</dbReference>
<proteinExistence type="predicted"/>
<keyword evidence="1" id="KW-0175">Coiled coil</keyword>
<gene>
    <name evidence="3" type="ORF">RDWZM_008104</name>
</gene>
<keyword evidence="2" id="KW-0472">Membrane</keyword>
<evidence type="ECO:0000256" key="2">
    <source>
        <dbReference type="SAM" id="Phobius"/>
    </source>
</evidence>
<feature type="transmembrane region" description="Helical" evidence="2">
    <location>
        <begin position="45"/>
        <end position="64"/>
    </location>
</feature>
<feature type="coiled-coil region" evidence="1">
    <location>
        <begin position="181"/>
        <end position="208"/>
    </location>
</feature>
<dbReference type="EMBL" id="JAPWDV010000003">
    <property type="protein sequence ID" value="KAJ6216947.1"/>
    <property type="molecule type" value="Genomic_DNA"/>
</dbReference>
<accession>A0A9Q0M3S1</accession>